<keyword evidence="1" id="KW-0732">Signal</keyword>
<proteinExistence type="predicted"/>
<keyword evidence="3" id="KW-1185">Reference proteome</keyword>
<dbReference type="AlphaFoldDB" id="A0A1G7GJZ6"/>
<name>A0A1G7GJZ6_9SPHI</name>
<protein>
    <submittedName>
        <fullName evidence="2">Uncharacterized protein</fullName>
    </submittedName>
</protein>
<dbReference type="STRING" id="1391627.SAMN05216464_110176"/>
<dbReference type="RefSeq" id="WP_091152107.1">
    <property type="nucleotide sequence ID" value="NZ_FNAI01000010.1"/>
</dbReference>
<dbReference type="EMBL" id="FNAI01000010">
    <property type="protein sequence ID" value="SDE88329.1"/>
    <property type="molecule type" value="Genomic_DNA"/>
</dbReference>
<accession>A0A1G7GJZ6</accession>
<reference evidence="2 3" key="1">
    <citation type="submission" date="2016-10" db="EMBL/GenBank/DDBJ databases">
        <authorList>
            <person name="de Groot N.N."/>
        </authorList>
    </citation>
    <scope>NUCLEOTIDE SEQUENCE [LARGE SCALE GENOMIC DNA]</scope>
    <source>
        <strain evidence="2 3">47C3B</strain>
    </source>
</reference>
<gene>
    <name evidence="2" type="ORF">SAMN05216464_110176</name>
</gene>
<evidence type="ECO:0000313" key="3">
    <source>
        <dbReference type="Proteomes" id="UP000199072"/>
    </source>
</evidence>
<feature type="signal peptide" evidence="1">
    <location>
        <begin position="1"/>
        <end position="19"/>
    </location>
</feature>
<feature type="chain" id="PRO_5011534680" evidence="1">
    <location>
        <begin position="20"/>
        <end position="213"/>
    </location>
</feature>
<sequence>MKKIILIITALFFAHTIHAQTFSEWFRQGKTQKKYLLEQIAALKAYTTVLKKGYDISQMGLTAIGDIKNGDFGLHSAYFNSLKAVNPEVAKYPRIADILSMQQDIQTLAGKSKSKALQSNLFSVSEKDYLNGVYVRLNTDCLQTLNELEAVTTPGKLEMKYDERIKRIDKLFAQSQSQYGFAKSFSNDLLMMQIQKSYQNTDLQTARTLYGIK</sequence>
<dbReference type="Proteomes" id="UP000199072">
    <property type="component" value="Unassembled WGS sequence"/>
</dbReference>
<organism evidence="2 3">
    <name type="scientific">Mucilaginibacter pineti</name>
    <dbReference type="NCBI Taxonomy" id="1391627"/>
    <lineage>
        <taxon>Bacteria</taxon>
        <taxon>Pseudomonadati</taxon>
        <taxon>Bacteroidota</taxon>
        <taxon>Sphingobacteriia</taxon>
        <taxon>Sphingobacteriales</taxon>
        <taxon>Sphingobacteriaceae</taxon>
        <taxon>Mucilaginibacter</taxon>
    </lineage>
</organism>
<evidence type="ECO:0000256" key="1">
    <source>
        <dbReference type="SAM" id="SignalP"/>
    </source>
</evidence>
<evidence type="ECO:0000313" key="2">
    <source>
        <dbReference type="EMBL" id="SDE88329.1"/>
    </source>
</evidence>
<dbReference type="OrthoDB" id="673795at2"/>